<dbReference type="Gene3D" id="6.10.340.10">
    <property type="match status" value="1"/>
</dbReference>
<evidence type="ECO:0000256" key="4">
    <source>
        <dbReference type="ARBA" id="ARBA00022553"/>
    </source>
</evidence>
<dbReference type="CDD" id="cd00075">
    <property type="entry name" value="HATPase"/>
    <property type="match status" value="1"/>
</dbReference>
<evidence type="ECO:0000256" key="5">
    <source>
        <dbReference type="ARBA" id="ARBA00022679"/>
    </source>
</evidence>
<feature type="domain" description="HAMP" evidence="10">
    <location>
        <begin position="212"/>
        <end position="264"/>
    </location>
</feature>
<evidence type="ECO:0000313" key="11">
    <source>
        <dbReference type="EMBL" id="MCV3271301.1"/>
    </source>
</evidence>
<dbReference type="InterPro" id="IPR004358">
    <property type="entry name" value="Sig_transdc_His_kin-like_C"/>
</dbReference>
<dbReference type="Pfam" id="PF00512">
    <property type="entry name" value="HisKA"/>
    <property type="match status" value="1"/>
</dbReference>
<dbReference type="Pfam" id="PF00672">
    <property type="entry name" value="HAMP"/>
    <property type="match status" value="1"/>
</dbReference>
<evidence type="ECO:0000259" key="9">
    <source>
        <dbReference type="PROSITE" id="PS50109"/>
    </source>
</evidence>
<dbReference type="SMART" id="SM00388">
    <property type="entry name" value="HisKA"/>
    <property type="match status" value="1"/>
</dbReference>
<reference evidence="11 12" key="1">
    <citation type="submission" date="2022-04" db="EMBL/GenBank/DDBJ databases">
        <title>Roseobacter sp. WL0113 is a bacterium isolated from neritic sediment.</title>
        <authorList>
            <person name="Wang L."/>
            <person name="He W."/>
            <person name="Zhang D.-F."/>
        </authorList>
    </citation>
    <scope>NUCLEOTIDE SEQUENCE [LARGE SCALE GENOMIC DNA]</scope>
    <source>
        <strain evidence="11 12">WL0113</strain>
    </source>
</reference>
<dbReference type="Proteomes" id="UP001208690">
    <property type="component" value="Unassembled WGS sequence"/>
</dbReference>
<comment type="subcellular location">
    <subcellularLocation>
        <location evidence="2">Membrane</location>
    </subcellularLocation>
</comment>
<sequence length="521" mass="57720">MSIAILLRGLAALMLVIALGGTALAYWSAQRAAFFNERINLAHESYEYHLKLTSNTYQLFKQYGDAMLIGDRDQGAGEAELIRLIRQNIRSIRALIGREIDLVGDEEIEELQLLAEIERKIEDLIARFEVVRLDTGAEQFGHNWAGMSVMLDDDIDRDFHSMIEAALAEELEEVQETRIAAQRHLKTANSLGLFLAVLALGVVAVALWIYTRQIVQPMQQLMTGVNALAQGRFDHRMALPGRTEIAEIGGVMDDMAAMVEARTKSLTSQNTALEEAVHARTAELESLLQKSRLAEEARRQMLADVSHELRTPLTIIQGESDVALRGGDKTPEEYREALRRTRETAKHTNLLVNDLLFISREEAGQTKLKRERVDLRTLLEEAVAVFGPDIPVITDLDQAEISLDVARIRQCIAAMIQNARRYGGPEIVVRLLRTGAGYRLSVEDNGPGLPDGEKEKAFERFFRGSNAADRYEDGAGLGLPVVRSIARAHGGNALLADRDGGGLSSIMDLPITPPLRVVSQN</sequence>
<dbReference type="InterPro" id="IPR036097">
    <property type="entry name" value="HisK_dim/P_sf"/>
</dbReference>
<keyword evidence="6" id="KW-0418">Kinase</keyword>
<dbReference type="EMBL" id="JALIEB010000004">
    <property type="protein sequence ID" value="MCV3271301.1"/>
    <property type="molecule type" value="Genomic_DNA"/>
</dbReference>
<dbReference type="InterPro" id="IPR003661">
    <property type="entry name" value="HisK_dim/P_dom"/>
</dbReference>
<dbReference type="SMART" id="SM00387">
    <property type="entry name" value="HATPase_c"/>
    <property type="match status" value="1"/>
</dbReference>
<dbReference type="PROSITE" id="PS50885">
    <property type="entry name" value="HAMP"/>
    <property type="match status" value="1"/>
</dbReference>
<feature type="domain" description="Histidine kinase" evidence="9">
    <location>
        <begin position="304"/>
        <end position="513"/>
    </location>
</feature>
<comment type="caution">
    <text evidence="11">The sequence shown here is derived from an EMBL/GenBank/DDBJ whole genome shotgun (WGS) entry which is preliminary data.</text>
</comment>
<dbReference type="PANTHER" id="PTHR43711:SF1">
    <property type="entry name" value="HISTIDINE KINASE 1"/>
    <property type="match status" value="1"/>
</dbReference>
<dbReference type="GO" id="GO:0005524">
    <property type="term" value="F:ATP binding"/>
    <property type="evidence" value="ECO:0007669"/>
    <property type="project" value="UniProtKB-KW"/>
</dbReference>
<dbReference type="EC" id="2.7.13.3" evidence="3"/>
<evidence type="ECO:0000256" key="3">
    <source>
        <dbReference type="ARBA" id="ARBA00012438"/>
    </source>
</evidence>
<gene>
    <name evidence="11" type="ORF">MUB52_07675</name>
</gene>
<dbReference type="PANTHER" id="PTHR43711">
    <property type="entry name" value="TWO-COMPONENT HISTIDINE KINASE"/>
    <property type="match status" value="1"/>
</dbReference>
<evidence type="ECO:0000256" key="1">
    <source>
        <dbReference type="ARBA" id="ARBA00000085"/>
    </source>
</evidence>
<accession>A0ABT3BCI2</accession>
<dbReference type="CDD" id="cd00082">
    <property type="entry name" value="HisKA"/>
    <property type="match status" value="1"/>
</dbReference>
<keyword evidence="8" id="KW-0472">Membrane</keyword>
<dbReference type="InterPro" id="IPR050736">
    <property type="entry name" value="Sensor_HK_Regulatory"/>
</dbReference>
<dbReference type="PROSITE" id="PS50109">
    <property type="entry name" value="HIS_KIN"/>
    <property type="match status" value="1"/>
</dbReference>
<dbReference type="RefSeq" id="WP_263843628.1">
    <property type="nucleotide sequence ID" value="NZ_JALIEB010000004.1"/>
</dbReference>
<proteinExistence type="predicted"/>
<protein>
    <recommendedName>
        <fullName evidence="3">histidine kinase</fullName>
        <ecNumber evidence="3">2.7.13.3</ecNumber>
    </recommendedName>
</protein>
<dbReference type="SUPFAM" id="SSF55874">
    <property type="entry name" value="ATPase domain of HSP90 chaperone/DNA topoisomerase II/histidine kinase"/>
    <property type="match status" value="1"/>
</dbReference>
<evidence type="ECO:0000313" key="12">
    <source>
        <dbReference type="Proteomes" id="UP001208690"/>
    </source>
</evidence>
<keyword evidence="7" id="KW-0902">Two-component regulatory system</keyword>
<comment type="catalytic activity">
    <reaction evidence="1">
        <text>ATP + protein L-histidine = ADP + protein N-phospho-L-histidine.</text>
        <dbReference type="EC" id="2.7.13.3"/>
    </reaction>
</comment>
<dbReference type="InterPro" id="IPR036890">
    <property type="entry name" value="HATPase_C_sf"/>
</dbReference>
<dbReference type="InterPro" id="IPR003660">
    <property type="entry name" value="HAMP_dom"/>
</dbReference>
<evidence type="ECO:0000259" key="10">
    <source>
        <dbReference type="PROSITE" id="PS50885"/>
    </source>
</evidence>
<evidence type="ECO:0000256" key="8">
    <source>
        <dbReference type="SAM" id="Phobius"/>
    </source>
</evidence>
<dbReference type="Pfam" id="PF02518">
    <property type="entry name" value="HATPase_c"/>
    <property type="match status" value="1"/>
</dbReference>
<dbReference type="Gene3D" id="1.10.287.130">
    <property type="match status" value="1"/>
</dbReference>
<evidence type="ECO:0000256" key="2">
    <source>
        <dbReference type="ARBA" id="ARBA00004370"/>
    </source>
</evidence>
<keyword evidence="12" id="KW-1185">Reference proteome</keyword>
<organism evidence="11 12">
    <name type="scientific">Roseobacter sinensis</name>
    <dbReference type="NCBI Taxonomy" id="2931391"/>
    <lineage>
        <taxon>Bacteria</taxon>
        <taxon>Pseudomonadati</taxon>
        <taxon>Pseudomonadota</taxon>
        <taxon>Alphaproteobacteria</taxon>
        <taxon>Rhodobacterales</taxon>
        <taxon>Roseobacteraceae</taxon>
        <taxon>Roseobacter</taxon>
    </lineage>
</organism>
<name>A0ABT3BCI2_9RHOB</name>
<keyword evidence="8" id="KW-0812">Transmembrane</keyword>
<evidence type="ECO:0000256" key="6">
    <source>
        <dbReference type="ARBA" id="ARBA00022777"/>
    </source>
</evidence>
<keyword evidence="4" id="KW-0597">Phosphoprotein</keyword>
<dbReference type="CDD" id="cd06225">
    <property type="entry name" value="HAMP"/>
    <property type="match status" value="1"/>
</dbReference>
<dbReference type="PRINTS" id="PR00344">
    <property type="entry name" value="BCTRLSENSOR"/>
</dbReference>
<keyword evidence="11" id="KW-0067">ATP-binding</keyword>
<keyword evidence="11" id="KW-0547">Nucleotide-binding</keyword>
<dbReference type="Gene3D" id="3.30.565.10">
    <property type="entry name" value="Histidine kinase-like ATPase, C-terminal domain"/>
    <property type="match status" value="1"/>
</dbReference>
<dbReference type="InterPro" id="IPR003594">
    <property type="entry name" value="HATPase_dom"/>
</dbReference>
<keyword evidence="5" id="KW-0808">Transferase</keyword>
<feature type="transmembrane region" description="Helical" evidence="8">
    <location>
        <begin position="191"/>
        <end position="210"/>
    </location>
</feature>
<keyword evidence="8" id="KW-1133">Transmembrane helix</keyword>
<dbReference type="InterPro" id="IPR005467">
    <property type="entry name" value="His_kinase_dom"/>
</dbReference>
<dbReference type="SMART" id="SM00304">
    <property type="entry name" value="HAMP"/>
    <property type="match status" value="1"/>
</dbReference>
<evidence type="ECO:0000256" key="7">
    <source>
        <dbReference type="ARBA" id="ARBA00023012"/>
    </source>
</evidence>
<dbReference type="SUPFAM" id="SSF47384">
    <property type="entry name" value="Homodimeric domain of signal transducing histidine kinase"/>
    <property type="match status" value="1"/>
</dbReference>